<feature type="transmembrane region" description="Helical" evidence="1">
    <location>
        <begin position="12"/>
        <end position="34"/>
    </location>
</feature>
<dbReference type="InterPro" id="IPR025338">
    <property type="entry name" value="DUF4244"/>
</dbReference>
<keyword evidence="3" id="KW-1185">Reference proteome</keyword>
<dbReference type="Proteomes" id="UP001174210">
    <property type="component" value="Unassembled WGS sequence"/>
</dbReference>
<gene>
    <name evidence="2" type="ORF">P5G59_14185</name>
</gene>
<dbReference type="RefSeq" id="WP_301219647.1">
    <property type="nucleotide sequence ID" value="NZ_JAROCB010000004.1"/>
</dbReference>
<protein>
    <submittedName>
        <fullName evidence="2">DUF4244 domain-containing protein</fullName>
    </submittedName>
</protein>
<dbReference type="Pfam" id="PF14029">
    <property type="entry name" value="DUF4244"/>
    <property type="match status" value="1"/>
</dbReference>
<evidence type="ECO:0000256" key="1">
    <source>
        <dbReference type="SAM" id="Phobius"/>
    </source>
</evidence>
<name>A0ABT8J011_9MICO</name>
<keyword evidence="1" id="KW-0812">Transmembrane</keyword>
<organism evidence="2 3">
    <name type="scientific">Leifsonia virtsii</name>
    <dbReference type="NCBI Taxonomy" id="3035915"/>
    <lineage>
        <taxon>Bacteria</taxon>
        <taxon>Bacillati</taxon>
        <taxon>Actinomycetota</taxon>
        <taxon>Actinomycetes</taxon>
        <taxon>Micrococcales</taxon>
        <taxon>Microbacteriaceae</taxon>
        <taxon>Leifsonia</taxon>
    </lineage>
</organism>
<accession>A0ABT8J011</accession>
<keyword evidence="1" id="KW-0472">Membrane</keyword>
<keyword evidence="1" id="KW-1133">Transmembrane helix</keyword>
<evidence type="ECO:0000313" key="2">
    <source>
        <dbReference type="EMBL" id="MDN4598297.1"/>
    </source>
</evidence>
<proteinExistence type="predicted"/>
<dbReference type="EMBL" id="JAROCB010000004">
    <property type="protein sequence ID" value="MDN4598297.1"/>
    <property type="molecule type" value="Genomic_DNA"/>
</dbReference>
<evidence type="ECO:0000313" key="3">
    <source>
        <dbReference type="Proteomes" id="UP001174210"/>
    </source>
</evidence>
<sequence length="54" mass="5567">MASRLREERGAATAEYAITILAAVGFAGLLVALLKGDEVKSLLSDLVHRALAGG</sequence>
<reference evidence="2" key="1">
    <citation type="submission" date="2023-03" db="EMBL/GenBank/DDBJ databases">
        <title>MT1 and MT2 Draft Genomes of Novel Species.</title>
        <authorList>
            <person name="Venkateswaran K."/>
        </authorList>
    </citation>
    <scope>NUCLEOTIDE SEQUENCE</scope>
    <source>
        <strain evidence="2">F6_8S_P_1A</strain>
    </source>
</reference>
<comment type="caution">
    <text evidence="2">The sequence shown here is derived from an EMBL/GenBank/DDBJ whole genome shotgun (WGS) entry which is preliminary data.</text>
</comment>